<protein>
    <submittedName>
        <fullName evidence="2">Glycosyltransferase family 39 protein</fullName>
    </submittedName>
</protein>
<feature type="transmembrane region" description="Helical" evidence="1">
    <location>
        <begin position="395"/>
        <end position="420"/>
    </location>
</feature>
<evidence type="ECO:0000256" key="1">
    <source>
        <dbReference type="SAM" id="Phobius"/>
    </source>
</evidence>
<reference evidence="3" key="1">
    <citation type="journal article" date="2019" name="Int. J. Syst. Evol. Microbiol.">
        <title>The Global Catalogue of Microorganisms (GCM) 10K type strain sequencing project: providing services to taxonomists for standard genome sequencing and annotation.</title>
        <authorList>
            <consortium name="The Broad Institute Genomics Platform"/>
            <consortium name="The Broad Institute Genome Sequencing Center for Infectious Disease"/>
            <person name="Wu L."/>
            <person name="Ma J."/>
        </authorList>
    </citation>
    <scope>NUCLEOTIDE SEQUENCE [LARGE SCALE GENOMIC DNA]</scope>
    <source>
        <strain evidence="3">TISTR 2466</strain>
    </source>
</reference>
<feature type="transmembrane region" description="Helical" evidence="1">
    <location>
        <begin position="269"/>
        <end position="289"/>
    </location>
</feature>
<feature type="transmembrane region" description="Helical" evidence="1">
    <location>
        <begin position="489"/>
        <end position="506"/>
    </location>
</feature>
<feature type="transmembrane region" description="Helical" evidence="1">
    <location>
        <begin position="141"/>
        <end position="163"/>
    </location>
</feature>
<feature type="transmembrane region" description="Helical" evidence="1">
    <location>
        <begin position="5"/>
        <end position="23"/>
    </location>
</feature>
<organism evidence="2 3">
    <name type="scientific">Sporolactobacillus shoreicorticis</name>
    <dbReference type="NCBI Taxonomy" id="1923877"/>
    <lineage>
        <taxon>Bacteria</taxon>
        <taxon>Bacillati</taxon>
        <taxon>Bacillota</taxon>
        <taxon>Bacilli</taxon>
        <taxon>Bacillales</taxon>
        <taxon>Sporolactobacillaceae</taxon>
        <taxon>Sporolactobacillus</taxon>
    </lineage>
</organism>
<gene>
    <name evidence="2" type="ORF">ACFSUE_05390</name>
</gene>
<keyword evidence="3" id="KW-1185">Reference proteome</keyword>
<name>A0ABW5S219_9BACL</name>
<keyword evidence="1" id="KW-0812">Transmembrane</keyword>
<feature type="transmembrane region" description="Helical" evidence="1">
    <location>
        <begin position="222"/>
        <end position="238"/>
    </location>
</feature>
<feature type="transmembrane region" description="Helical" evidence="1">
    <location>
        <begin position="60"/>
        <end position="82"/>
    </location>
</feature>
<keyword evidence="1" id="KW-1133">Transmembrane helix</keyword>
<keyword evidence="1" id="KW-0472">Membrane</keyword>
<feature type="transmembrane region" description="Helical" evidence="1">
    <location>
        <begin position="29"/>
        <end position="48"/>
    </location>
</feature>
<feature type="transmembrane region" description="Helical" evidence="1">
    <location>
        <begin position="170"/>
        <end position="186"/>
    </location>
</feature>
<dbReference type="Proteomes" id="UP001597399">
    <property type="component" value="Unassembled WGS sequence"/>
</dbReference>
<dbReference type="RefSeq" id="WP_253064001.1">
    <property type="nucleotide sequence ID" value="NZ_JAMXWM010000026.1"/>
</dbReference>
<sequence length="648" mass="73327">MNRKIFPTFFSLVLIICLLIGILGNLTKYTGVAVLIVTIFAFSCIRLLAPTINSLPFRRIKWGIGIGLGFMLVAQIFIMSVMPNTVYHDPYRVLSQADQMAAGHMTWDITYFWRYANNVPLAFLLSLWLRLTQLIGFSTNLSIHLLSLIVLDGFIGLFLWTIYQLNQRNSTLIGAFAFFALTPFAYTYYLQVFYSDLPSMLILLIVIRALWQWSGKIRRQRIISGIVLVVTVLIGELLKPNLIVLIPALAIVAVILLHKHLLKQMKLTLPMLLIMIGFGLSVPATQGIYHLSNFTPETKFEFPVTNWMLMGVNPVHNGSYAGSDVSHAIALPNKAARQKYDLKHIPRRIKKLGVAGMVRLWTIKLKTLLDVRGIQNWYNGGFQSAPAWYHRHAQFLQVLTMISYSAATICLWLMLILRLAVWHPDLTDVRNVATLTAIITALGYLAFHTLLWEVEPRYGQAILPLTWFALAALPAPAKTEKSRFSLHRWVTALVVTVTALASIGLSNQLGLEHPKNTVIAAQRSQLSVQYHAKAVEVIPGTIMTEDIDLHGQANYLSVQIHANSHVRITLISTSTGHVYHLYHAAYVYRLHHKLTPGRYRIMVNNPSGRNQKVDIVRTYHYQLSTHPLSINGVSYRNASFVYTCLFRY</sequence>
<comment type="caution">
    <text evidence="2">The sequence shown here is derived from an EMBL/GenBank/DDBJ whole genome shotgun (WGS) entry which is preliminary data.</text>
</comment>
<dbReference type="EMBL" id="JBHUMQ010000014">
    <property type="protein sequence ID" value="MFD2693067.1"/>
    <property type="molecule type" value="Genomic_DNA"/>
</dbReference>
<feature type="transmembrane region" description="Helical" evidence="1">
    <location>
        <begin position="432"/>
        <end position="452"/>
    </location>
</feature>
<evidence type="ECO:0000313" key="3">
    <source>
        <dbReference type="Proteomes" id="UP001597399"/>
    </source>
</evidence>
<evidence type="ECO:0000313" key="2">
    <source>
        <dbReference type="EMBL" id="MFD2693067.1"/>
    </source>
</evidence>
<proteinExistence type="predicted"/>
<accession>A0ABW5S219</accession>